<comment type="caution">
    <text evidence="3">The sequence shown here is derived from an EMBL/GenBank/DDBJ whole genome shotgun (WGS) entry which is preliminary data.</text>
</comment>
<keyword evidence="1" id="KW-0175">Coiled coil</keyword>
<evidence type="ECO:0000313" key="3">
    <source>
        <dbReference type="EMBL" id="GHO49650.1"/>
    </source>
</evidence>
<protein>
    <submittedName>
        <fullName evidence="3">Uncharacterized protein</fullName>
    </submittedName>
</protein>
<feature type="coiled-coil region" evidence="1">
    <location>
        <begin position="22"/>
        <end position="80"/>
    </location>
</feature>
<feature type="transmembrane region" description="Helical" evidence="2">
    <location>
        <begin position="122"/>
        <end position="144"/>
    </location>
</feature>
<dbReference type="EMBL" id="BNJF01000006">
    <property type="protein sequence ID" value="GHO49650.1"/>
    <property type="molecule type" value="Genomic_DNA"/>
</dbReference>
<name>A0A8J3IA96_9CHLR</name>
<keyword evidence="2" id="KW-0812">Transmembrane</keyword>
<feature type="transmembrane region" description="Helical" evidence="2">
    <location>
        <begin position="90"/>
        <end position="110"/>
    </location>
</feature>
<organism evidence="3 4">
    <name type="scientific">Ktedonospora formicarum</name>
    <dbReference type="NCBI Taxonomy" id="2778364"/>
    <lineage>
        <taxon>Bacteria</taxon>
        <taxon>Bacillati</taxon>
        <taxon>Chloroflexota</taxon>
        <taxon>Ktedonobacteria</taxon>
        <taxon>Ktedonobacterales</taxon>
        <taxon>Ktedonobacteraceae</taxon>
        <taxon>Ktedonospora</taxon>
    </lineage>
</organism>
<evidence type="ECO:0000256" key="1">
    <source>
        <dbReference type="SAM" id="Coils"/>
    </source>
</evidence>
<dbReference type="Proteomes" id="UP000612362">
    <property type="component" value="Unassembled WGS sequence"/>
</dbReference>
<keyword evidence="2" id="KW-0472">Membrane</keyword>
<keyword evidence="2" id="KW-1133">Transmembrane helix</keyword>
<accession>A0A8J3IA96</accession>
<gene>
    <name evidence="3" type="ORF">KSX_78130</name>
</gene>
<sequence>MGAKRNNYHDPSTELITIREKLKASLQKEKEHEKIINDLRQKEAEAKSILEERNDLFTKLKLKEQEIDFMRKALEQSNIKLTERKKNGQILSFFGDILILISTVFTGWGINLLTSTPSNPIGWLMLAASIALFILNSLMAKILAFGGTNS</sequence>
<dbReference type="AlphaFoldDB" id="A0A8J3IA96"/>
<reference evidence="3" key="1">
    <citation type="submission" date="2020-10" db="EMBL/GenBank/DDBJ databases">
        <title>Taxonomic study of unclassified bacteria belonging to the class Ktedonobacteria.</title>
        <authorList>
            <person name="Yabe S."/>
            <person name="Wang C.M."/>
            <person name="Zheng Y."/>
            <person name="Sakai Y."/>
            <person name="Cavaletti L."/>
            <person name="Monciardini P."/>
            <person name="Donadio S."/>
        </authorList>
    </citation>
    <scope>NUCLEOTIDE SEQUENCE</scope>
    <source>
        <strain evidence="3">SOSP1-1</strain>
    </source>
</reference>
<evidence type="ECO:0000256" key="2">
    <source>
        <dbReference type="SAM" id="Phobius"/>
    </source>
</evidence>
<keyword evidence="4" id="KW-1185">Reference proteome</keyword>
<dbReference type="RefSeq" id="WP_220198764.1">
    <property type="nucleotide sequence ID" value="NZ_BNJF01000006.1"/>
</dbReference>
<proteinExistence type="predicted"/>
<evidence type="ECO:0000313" key="4">
    <source>
        <dbReference type="Proteomes" id="UP000612362"/>
    </source>
</evidence>